<protein>
    <submittedName>
        <fullName evidence="4">YlxQ family RNA-binding protein</fullName>
    </submittedName>
</protein>
<organism evidence="4 5">
    <name type="scientific">Fervidibacillus albus</name>
    <dbReference type="NCBI Taxonomy" id="2980026"/>
    <lineage>
        <taxon>Bacteria</taxon>
        <taxon>Bacillati</taxon>
        <taxon>Bacillota</taxon>
        <taxon>Bacilli</taxon>
        <taxon>Bacillales</taxon>
        <taxon>Bacillaceae</taxon>
        <taxon>Fervidibacillus</taxon>
    </lineage>
</organism>
<sequence length="100" mass="11047">MVREKWLSLLGLANRAGKIVTGEEFVIKEIQKGRAKLVVLTEDVSDQTLKKMKNKCSFYGVPLKQKGNRYALGAAIGKHARVCVAVTDEGFAKKLITLLD</sequence>
<proteinExistence type="predicted"/>
<reference evidence="4" key="1">
    <citation type="submission" date="2022-09" db="EMBL/GenBank/DDBJ databases">
        <title>Complete Genomes of Fervidibacillus albus and Fervidibacillus halotolerans isolated from tidal flat sediments.</title>
        <authorList>
            <person name="Kwon K.K."/>
            <person name="Yang S.-H."/>
            <person name="Park M.J."/>
            <person name="Oh H.-M."/>
        </authorList>
    </citation>
    <scope>NUCLEOTIDE SEQUENCE</scope>
    <source>
        <strain evidence="4">MEBiC13591</strain>
    </source>
</reference>
<dbReference type="Pfam" id="PF01248">
    <property type="entry name" value="Ribosomal_L7Ae"/>
    <property type="match status" value="1"/>
</dbReference>
<dbReference type="EMBL" id="CP106878">
    <property type="protein sequence ID" value="WAA10754.1"/>
    <property type="molecule type" value="Genomic_DNA"/>
</dbReference>
<dbReference type="Gene3D" id="3.30.1330.30">
    <property type="match status" value="1"/>
</dbReference>
<dbReference type="NCBIfam" id="NF005825">
    <property type="entry name" value="PRK07714.1"/>
    <property type="match status" value="1"/>
</dbReference>
<dbReference type="InterPro" id="IPR039109">
    <property type="entry name" value="Ribosomal_eL30-like"/>
</dbReference>
<dbReference type="Proteomes" id="UP001164718">
    <property type="component" value="Chromosome"/>
</dbReference>
<dbReference type="GO" id="GO:0005840">
    <property type="term" value="C:ribosome"/>
    <property type="evidence" value="ECO:0007669"/>
    <property type="project" value="UniProtKB-KW"/>
</dbReference>
<dbReference type="InterPro" id="IPR004038">
    <property type="entry name" value="Ribosomal_eL8/eL30/eS12/Gad45"/>
</dbReference>
<evidence type="ECO:0000256" key="1">
    <source>
        <dbReference type="ARBA" id="ARBA00022980"/>
    </source>
</evidence>
<gene>
    <name evidence="4" type="ORF">OE104_05400</name>
</gene>
<dbReference type="AlphaFoldDB" id="A0A9E8RWY7"/>
<keyword evidence="2" id="KW-0687">Ribonucleoprotein</keyword>
<feature type="domain" description="Ribosomal protein eL8/eL30/eS12/Gadd45" evidence="3">
    <location>
        <begin position="5"/>
        <end position="95"/>
    </location>
</feature>
<evidence type="ECO:0000259" key="3">
    <source>
        <dbReference type="Pfam" id="PF01248"/>
    </source>
</evidence>
<dbReference type="GO" id="GO:1990904">
    <property type="term" value="C:ribonucleoprotein complex"/>
    <property type="evidence" value="ECO:0007669"/>
    <property type="project" value="UniProtKB-KW"/>
</dbReference>
<dbReference type="GO" id="GO:0003723">
    <property type="term" value="F:RNA binding"/>
    <property type="evidence" value="ECO:0007669"/>
    <property type="project" value="InterPro"/>
</dbReference>
<keyword evidence="5" id="KW-1185">Reference proteome</keyword>
<dbReference type="PANTHER" id="PTHR11449">
    <property type="entry name" value="RIBOSOMAL PROTEIN L30"/>
    <property type="match status" value="1"/>
</dbReference>
<dbReference type="RefSeq" id="WP_275418555.1">
    <property type="nucleotide sequence ID" value="NZ_CP106878.1"/>
</dbReference>
<dbReference type="InterPro" id="IPR029064">
    <property type="entry name" value="Ribosomal_eL30-like_sf"/>
</dbReference>
<keyword evidence="1" id="KW-0689">Ribosomal protein</keyword>
<evidence type="ECO:0000256" key="2">
    <source>
        <dbReference type="ARBA" id="ARBA00023274"/>
    </source>
</evidence>
<dbReference type="KEGG" id="faf:OE104_05400"/>
<dbReference type="SUPFAM" id="SSF55315">
    <property type="entry name" value="L30e-like"/>
    <property type="match status" value="1"/>
</dbReference>
<evidence type="ECO:0000313" key="5">
    <source>
        <dbReference type="Proteomes" id="UP001164718"/>
    </source>
</evidence>
<accession>A0A9E8RWY7</accession>
<evidence type="ECO:0000313" key="4">
    <source>
        <dbReference type="EMBL" id="WAA10754.1"/>
    </source>
</evidence>
<name>A0A9E8RWY7_9BACI</name>